<dbReference type="OrthoDB" id="5882935at2759"/>
<organism evidence="3 4">
    <name type="scientific">Ancylostoma duodenale</name>
    <dbReference type="NCBI Taxonomy" id="51022"/>
    <lineage>
        <taxon>Eukaryota</taxon>
        <taxon>Metazoa</taxon>
        <taxon>Ecdysozoa</taxon>
        <taxon>Nematoda</taxon>
        <taxon>Chromadorea</taxon>
        <taxon>Rhabditida</taxon>
        <taxon>Rhabditina</taxon>
        <taxon>Rhabditomorpha</taxon>
        <taxon>Strongyloidea</taxon>
        <taxon>Ancylostomatidae</taxon>
        <taxon>Ancylostomatinae</taxon>
        <taxon>Ancylostoma</taxon>
    </lineage>
</organism>
<feature type="chain" id="PRO_5002147938" description="SXP/RAL-2 family protein Ani s 5-like cation-binding domain-containing protein" evidence="1">
    <location>
        <begin position="18"/>
        <end position="169"/>
    </location>
</feature>
<sequence length="169" mass="19824">MWVIVIAVAALYASTEAKIYYQIPYYTSRPFLYKVPLKAAHEFHKLITAKNIPHIETREKVLEWGEKYGIKEELQEFYNKHQKDAEERGKKVIALLENAAKAYGEYLALYDDTKTLEQIDKDQRKMREEKPKEYIVFTYASQVAQQPYNNMLWVNGYSAIPGSTYVLEI</sequence>
<proteinExistence type="predicted"/>
<evidence type="ECO:0000259" key="2">
    <source>
        <dbReference type="Pfam" id="PF02520"/>
    </source>
</evidence>
<keyword evidence="4" id="KW-1185">Reference proteome</keyword>
<dbReference type="Proteomes" id="UP000054047">
    <property type="component" value="Unassembled WGS sequence"/>
</dbReference>
<reference evidence="3 4" key="1">
    <citation type="submission" date="2013-12" db="EMBL/GenBank/DDBJ databases">
        <title>Draft genome of the parsitic nematode Ancylostoma duodenale.</title>
        <authorList>
            <person name="Mitreva M."/>
        </authorList>
    </citation>
    <scope>NUCLEOTIDE SEQUENCE [LARGE SCALE GENOMIC DNA]</scope>
    <source>
        <strain evidence="3 4">Zhejiang</strain>
    </source>
</reference>
<dbReference type="AlphaFoldDB" id="A0A0C2DUI0"/>
<dbReference type="EMBL" id="KN727106">
    <property type="protein sequence ID" value="KIH66462.1"/>
    <property type="molecule type" value="Genomic_DNA"/>
</dbReference>
<accession>A0A0C2DUI0</accession>
<feature type="signal peptide" evidence="1">
    <location>
        <begin position="1"/>
        <end position="17"/>
    </location>
</feature>
<evidence type="ECO:0000256" key="1">
    <source>
        <dbReference type="SAM" id="SignalP"/>
    </source>
</evidence>
<dbReference type="Pfam" id="PF02520">
    <property type="entry name" value="ANIS5_cation-bd"/>
    <property type="match status" value="1"/>
</dbReference>
<evidence type="ECO:0000313" key="4">
    <source>
        <dbReference type="Proteomes" id="UP000054047"/>
    </source>
</evidence>
<protein>
    <recommendedName>
        <fullName evidence="2">SXP/RAL-2 family protein Ani s 5-like cation-binding domain-containing protein</fullName>
    </recommendedName>
</protein>
<dbReference type="InterPro" id="IPR003677">
    <property type="entry name" value="ANIS5_cation-bd"/>
</dbReference>
<keyword evidence="1" id="KW-0732">Signal</keyword>
<feature type="domain" description="SXP/RAL-2 family protein Ani s 5-like cation-binding" evidence="2">
    <location>
        <begin position="39"/>
        <end position="139"/>
    </location>
</feature>
<evidence type="ECO:0000313" key="3">
    <source>
        <dbReference type="EMBL" id="KIH66462.1"/>
    </source>
</evidence>
<gene>
    <name evidence="3" type="ORF">ANCDUO_03210</name>
</gene>
<name>A0A0C2DUI0_9BILA</name>